<dbReference type="Gene3D" id="1.10.287.950">
    <property type="entry name" value="Methyl-accepting chemotaxis protein"/>
    <property type="match status" value="1"/>
</dbReference>
<dbReference type="AlphaFoldDB" id="A0A2W5V845"/>
<feature type="transmembrane region" description="Helical" evidence="5">
    <location>
        <begin position="12"/>
        <end position="33"/>
    </location>
</feature>
<evidence type="ECO:0000256" key="2">
    <source>
        <dbReference type="ARBA" id="ARBA00029447"/>
    </source>
</evidence>
<feature type="transmembrane region" description="Helical" evidence="5">
    <location>
        <begin position="238"/>
        <end position="260"/>
    </location>
</feature>
<evidence type="ECO:0000256" key="3">
    <source>
        <dbReference type="PROSITE-ProRule" id="PRU00284"/>
    </source>
</evidence>
<dbReference type="PROSITE" id="PS50885">
    <property type="entry name" value="HAMP"/>
    <property type="match status" value="1"/>
</dbReference>
<proteinExistence type="inferred from homology"/>
<keyword evidence="4" id="KW-0175">Coiled coil</keyword>
<feature type="transmembrane region" description="Helical" evidence="5">
    <location>
        <begin position="45"/>
        <end position="66"/>
    </location>
</feature>
<dbReference type="SMART" id="SM00283">
    <property type="entry name" value="MA"/>
    <property type="match status" value="1"/>
</dbReference>
<comment type="caution">
    <text evidence="8">The sequence shown here is derived from an EMBL/GenBank/DDBJ whole genome shotgun (WGS) entry which is preliminary data.</text>
</comment>
<feature type="transmembrane region" description="Helical" evidence="5">
    <location>
        <begin position="100"/>
        <end position="124"/>
    </location>
</feature>
<feature type="coiled-coil region" evidence="4">
    <location>
        <begin position="463"/>
        <end position="497"/>
    </location>
</feature>
<gene>
    <name evidence="8" type="ORF">DI536_30725</name>
</gene>
<name>A0A2W5V845_9BACT</name>
<feature type="domain" description="Methyl-accepting transducer" evidence="6">
    <location>
        <begin position="319"/>
        <end position="555"/>
    </location>
</feature>
<evidence type="ECO:0000259" key="7">
    <source>
        <dbReference type="PROSITE" id="PS50885"/>
    </source>
</evidence>
<evidence type="ECO:0000259" key="6">
    <source>
        <dbReference type="PROSITE" id="PS50111"/>
    </source>
</evidence>
<dbReference type="GO" id="GO:0016020">
    <property type="term" value="C:membrane"/>
    <property type="evidence" value="ECO:0007669"/>
    <property type="project" value="InterPro"/>
</dbReference>
<organism evidence="8 9">
    <name type="scientific">Archangium gephyra</name>
    <dbReference type="NCBI Taxonomy" id="48"/>
    <lineage>
        <taxon>Bacteria</taxon>
        <taxon>Pseudomonadati</taxon>
        <taxon>Myxococcota</taxon>
        <taxon>Myxococcia</taxon>
        <taxon>Myxococcales</taxon>
        <taxon>Cystobacterineae</taxon>
        <taxon>Archangiaceae</taxon>
        <taxon>Archangium</taxon>
    </lineage>
</organism>
<dbReference type="Pfam" id="PF00015">
    <property type="entry name" value="MCPsignal"/>
    <property type="match status" value="1"/>
</dbReference>
<sequence length="596" mass="62941">MTLDAWLRNRAGWLLMPLVLTNVPLAVLILPWVMLLGRDVAQRHLLLQLVALALAGAGQMSVWSWASARMPTFRGLAAGRLTSTPAVRLQALAELRRLPMALSLASGVSWFITPLAVGLAIVLLADAEMTFVARMFSVSVLVSPLSATVVALLTANRTNEAGDWLADGLPPHDVVATAPGVDWGVQGRMVSFTVLLTAVPVVIASDIARRSIERSVEVLASVAPELRHAAADALWTELAIRLGVFGLMAIAFAVFAASAGGRNLAHPLRQLAAQAGRLARGELGRPRVVSADGEVWRVTGVFALLHERLAGVVDRIVGAGRGITAASASLAATSRRSEATATEQAAALNQTSATTEELARSARQIAASAGSVLELAQRTLEAANQGTDDAAAFQAAVDRMKQDNRSIASAVDRLQRRVQQIGRIVELINTVADRSDLLALSAELEGTRAGEVGRGFSLVGSEMRRLAENVLESTAEVEELIAEIRDATIRTAEATERGGVLTDKGTALADDVTAALLRVAELAEETSSQVRTITLATQQQKSGTDQLAEAMAEILAGTQRDLAVTHRLAEVNQQLLGLSASLQEAVSRFSGPRGDA</sequence>
<dbReference type="CDD" id="cd11386">
    <property type="entry name" value="MCP_signal"/>
    <property type="match status" value="1"/>
</dbReference>
<evidence type="ECO:0000256" key="4">
    <source>
        <dbReference type="SAM" id="Coils"/>
    </source>
</evidence>
<dbReference type="GO" id="GO:0004888">
    <property type="term" value="F:transmembrane signaling receptor activity"/>
    <property type="evidence" value="ECO:0007669"/>
    <property type="project" value="InterPro"/>
</dbReference>
<protein>
    <submittedName>
        <fullName evidence="8">Methyl-accepting chemotaxis protein</fullName>
    </submittedName>
</protein>
<feature type="transmembrane region" description="Helical" evidence="5">
    <location>
        <begin position="136"/>
        <end position="155"/>
    </location>
</feature>
<dbReference type="PANTHER" id="PTHR32089:SF112">
    <property type="entry name" value="LYSOZYME-LIKE PROTEIN-RELATED"/>
    <property type="match status" value="1"/>
</dbReference>
<dbReference type="PRINTS" id="PR00260">
    <property type="entry name" value="CHEMTRNSDUCR"/>
</dbReference>
<dbReference type="Proteomes" id="UP000249061">
    <property type="component" value="Unassembled WGS sequence"/>
</dbReference>
<accession>A0A2W5V845</accession>
<dbReference type="PROSITE" id="PS50111">
    <property type="entry name" value="CHEMOTAXIS_TRANSDUC_2"/>
    <property type="match status" value="1"/>
</dbReference>
<dbReference type="InterPro" id="IPR004089">
    <property type="entry name" value="MCPsignal_dom"/>
</dbReference>
<keyword evidence="5" id="KW-1133">Transmembrane helix</keyword>
<keyword evidence="5" id="KW-0472">Membrane</keyword>
<dbReference type="GO" id="GO:0006935">
    <property type="term" value="P:chemotaxis"/>
    <property type="evidence" value="ECO:0007669"/>
    <property type="project" value="InterPro"/>
</dbReference>
<evidence type="ECO:0000313" key="8">
    <source>
        <dbReference type="EMBL" id="PZR06311.1"/>
    </source>
</evidence>
<keyword evidence="1 3" id="KW-0807">Transducer</keyword>
<comment type="similarity">
    <text evidence="2">Belongs to the methyl-accepting chemotaxis (MCP) protein family.</text>
</comment>
<dbReference type="InterPro" id="IPR003660">
    <property type="entry name" value="HAMP_dom"/>
</dbReference>
<evidence type="ECO:0000256" key="5">
    <source>
        <dbReference type="SAM" id="Phobius"/>
    </source>
</evidence>
<dbReference type="PANTHER" id="PTHR32089">
    <property type="entry name" value="METHYL-ACCEPTING CHEMOTAXIS PROTEIN MCPB"/>
    <property type="match status" value="1"/>
</dbReference>
<reference evidence="8 9" key="1">
    <citation type="submission" date="2017-08" db="EMBL/GenBank/DDBJ databases">
        <title>Infants hospitalized years apart are colonized by the same room-sourced microbial strains.</title>
        <authorList>
            <person name="Brooks B."/>
            <person name="Olm M.R."/>
            <person name="Firek B.A."/>
            <person name="Baker R."/>
            <person name="Thomas B.C."/>
            <person name="Morowitz M.J."/>
            <person name="Banfield J.F."/>
        </authorList>
    </citation>
    <scope>NUCLEOTIDE SEQUENCE [LARGE SCALE GENOMIC DNA]</scope>
    <source>
        <strain evidence="8">S2_003_000_R2_14</strain>
    </source>
</reference>
<keyword evidence="5" id="KW-0812">Transmembrane</keyword>
<evidence type="ECO:0000256" key="1">
    <source>
        <dbReference type="ARBA" id="ARBA00023224"/>
    </source>
</evidence>
<dbReference type="InterPro" id="IPR004090">
    <property type="entry name" value="Chemotax_Me-accpt_rcpt"/>
</dbReference>
<dbReference type="SUPFAM" id="SSF58104">
    <property type="entry name" value="Methyl-accepting chemotaxis protein (MCP) signaling domain"/>
    <property type="match status" value="1"/>
</dbReference>
<dbReference type="EMBL" id="QFQP01000039">
    <property type="protein sequence ID" value="PZR06311.1"/>
    <property type="molecule type" value="Genomic_DNA"/>
</dbReference>
<feature type="domain" description="HAMP" evidence="7">
    <location>
        <begin position="262"/>
        <end position="314"/>
    </location>
</feature>
<dbReference type="GO" id="GO:0007165">
    <property type="term" value="P:signal transduction"/>
    <property type="evidence" value="ECO:0007669"/>
    <property type="project" value="UniProtKB-KW"/>
</dbReference>
<evidence type="ECO:0000313" key="9">
    <source>
        <dbReference type="Proteomes" id="UP000249061"/>
    </source>
</evidence>